<gene>
    <name evidence="3" type="ORF">DEIGR_320113</name>
</gene>
<accession>A0A117DPM4</accession>
<evidence type="ECO:0000259" key="1">
    <source>
        <dbReference type="Pfam" id="PF09722"/>
    </source>
</evidence>
<dbReference type="InterPro" id="IPR024467">
    <property type="entry name" value="Xre/MbcA/ParS-like_toxin-bd"/>
</dbReference>
<dbReference type="NCBIfam" id="TIGR02293">
    <property type="entry name" value="TAS_TIGR02293"/>
    <property type="match status" value="1"/>
</dbReference>
<evidence type="ECO:0000259" key="2">
    <source>
        <dbReference type="Pfam" id="PF20432"/>
    </source>
</evidence>
<evidence type="ECO:0000313" key="3">
    <source>
        <dbReference type="EMBL" id="GAQ23699.1"/>
    </source>
</evidence>
<dbReference type="InterPro" id="IPR011979">
    <property type="entry name" value="Antitox_Xre"/>
</dbReference>
<dbReference type="Pfam" id="PF09722">
    <property type="entry name" value="Xre_MbcA_ParS_C"/>
    <property type="match status" value="1"/>
</dbReference>
<dbReference type="RefSeq" id="WP_058979734.1">
    <property type="nucleotide sequence ID" value="NZ_BCMS01000004.1"/>
</dbReference>
<proteinExistence type="predicted"/>
<name>A0A117DPM4_9DEIO</name>
<dbReference type="AlphaFoldDB" id="A0A117DPM4"/>
<organism evidence="3 4">
    <name type="scientific">Deinococcus grandis</name>
    <dbReference type="NCBI Taxonomy" id="57498"/>
    <lineage>
        <taxon>Bacteria</taxon>
        <taxon>Thermotogati</taxon>
        <taxon>Deinococcota</taxon>
        <taxon>Deinococci</taxon>
        <taxon>Deinococcales</taxon>
        <taxon>Deinococcaceae</taxon>
        <taxon>Deinococcus</taxon>
    </lineage>
</organism>
<dbReference type="OrthoDB" id="70021at2"/>
<dbReference type="EMBL" id="BCMS01000004">
    <property type="protein sequence ID" value="GAQ23699.1"/>
    <property type="molecule type" value="Genomic_DNA"/>
</dbReference>
<dbReference type="GO" id="GO:0003677">
    <property type="term" value="F:DNA binding"/>
    <property type="evidence" value="ECO:0007669"/>
    <property type="project" value="InterPro"/>
</dbReference>
<sequence>MTHTFTPTRTVPPLPGTTLLGLKATTLLELGDAARQGFQTAALERFARHLGLTLADTLDLIRLSESTYHSYRRKGKPLSSDDSTQLYHLARVTEAAEAYFQSVTEAHRWLMTPRATFGDHTPLQFALLPGGAEYVTTVLSRLEHGVYT</sequence>
<dbReference type="Proteomes" id="UP000056209">
    <property type="component" value="Unassembled WGS sequence"/>
</dbReference>
<protein>
    <submittedName>
        <fullName evidence="3">Uncharacterized protein</fullName>
    </submittedName>
</protein>
<feature type="domain" description="Antitoxin Xre-like helix-turn-helix" evidence="2">
    <location>
        <begin position="30"/>
        <end position="91"/>
    </location>
</feature>
<keyword evidence="4" id="KW-1185">Reference proteome</keyword>
<reference evidence="4" key="1">
    <citation type="submission" date="2015-11" db="EMBL/GenBank/DDBJ databases">
        <title>Draft Genome Sequence of the Radioresistant Bacterium Deinococcus grandis, Isolated from Freshwater Fish in Japan.</title>
        <authorList>
            <person name="Satoh K."/>
            <person name="Onodera T."/>
            <person name="Omoso K."/>
            <person name="Takeda-Yano K."/>
            <person name="Katayama T."/>
            <person name="Oono Y."/>
            <person name="Narumi I."/>
        </authorList>
    </citation>
    <scope>NUCLEOTIDE SEQUENCE [LARGE SCALE GENOMIC DNA]</scope>
    <source>
        <strain evidence="4">ATCC 43672</strain>
    </source>
</reference>
<comment type="caution">
    <text evidence="3">The sequence shown here is derived from an EMBL/GenBank/DDBJ whole genome shotgun (WGS) entry which is preliminary data.</text>
</comment>
<dbReference type="InterPro" id="IPR046847">
    <property type="entry name" value="Xre-like_HTH"/>
</dbReference>
<feature type="domain" description="Antitoxin Xre/MbcA/ParS-like toxin-binding" evidence="1">
    <location>
        <begin position="95"/>
        <end position="145"/>
    </location>
</feature>
<dbReference type="Pfam" id="PF20432">
    <property type="entry name" value="Xre-like-HTH"/>
    <property type="match status" value="1"/>
</dbReference>
<evidence type="ECO:0000313" key="4">
    <source>
        <dbReference type="Proteomes" id="UP000056209"/>
    </source>
</evidence>